<reference evidence="11" key="2">
    <citation type="submission" date="2025-09" db="UniProtKB">
        <authorList>
            <consortium name="Ensembl"/>
        </authorList>
    </citation>
    <scope>IDENTIFICATION</scope>
</reference>
<sequence>MNFTLISTLGLCNLFLIAVCRAQTVEVRPGEEVTLQCSNISTHSSLTFWFRLVNRTMASCISVMFRADKSVAYCDGFHNGSFEMTSNSSTIFLKIKHASVSDSGPYFCGFFTIFPVFNVIHLYVKDFSDTDETESITKKECDGMSKLAGLILAPLTVFLINAVIAMAFKIWTLQTAADEGQILQQSENLDSDEAAMTLYPAAIIKRRPASQREVETHVFYVSQ</sequence>
<evidence type="ECO:0000259" key="10">
    <source>
        <dbReference type="PROSITE" id="PS50835"/>
    </source>
</evidence>
<protein>
    <recommendedName>
        <fullName evidence="10">Ig-like domain-containing protein</fullName>
    </recommendedName>
</protein>
<dbReference type="Proteomes" id="UP000472276">
    <property type="component" value="Unassembled WGS sequence"/>
</dbReference>
<keyword evidence="7" id="KW-0325">Glycoprotein</keyword>
<evidence type="ECO:0000256" key="8">
    <source>
        <dbReference type="SAM" id="Phobius"/>
    </source>
</evidence>
<dbReference type="RefSeq" id="XP_039463886.1">
    <property type="nucleotide sequence ID" value="XM_039607952.1"/>
</dbReference>
<dbReference type="PANTHER" id="PTHR19433:SF111">
    <property type="entry name" value="T CELL RECEPTOR ALPHA VARIABLE 4"/>
    <property type="match status" value="1"/>
</dbReference>
<dbReference type="GO" id="GO:0009617">
    <property type="term" value="P:response to bacterium"/>
    <property type="evidence" value="ECO:0007669"/>
    <property type="project" value="TreeGrafter"/>
</dbReference>
<feature type="signal peptide" evidence="9">
    <location>
        <begin position="1"/>
        <end position="22"/>
    </location>
</feature>
<evidence type="ECO:0000256" key="6">
    <source>
        <dbReference type="ARBA" id="ARBA00023157"/>
    </source>
</evidence>
<dbReference type="SUPFAM" id="SSF48726">
    <property type="entry name" value="Immunoglobulin"/>
    <property type="match status" value="1"/>
</dbReference>
<evidence type="ECO:0000256" key="4">
    <source>
        <dbReference type="ARBA" id="ARBA00022859"/>
    </source>
</evidence>
<dbReference type="GO" id="GO:0005886">
    <property type="term" value="C:plasma membrane"/>
    <property type="evidence" value="ECO:0007669"/>
    <property type="project" value="UniProtKB-SubCell"/>
</dbReference>
<evidence type="ECO:0000256" key="3">
    <source>
        <dbReference type="ARBA" id="ARBA00022729"/>
    </source>
</evidence>
<organism evidence="11 12">
    <name type="scientific">Oreochromis aureus</name>
    <name type="common">Israeli tilapia</name>
    <name type="synonym">Chromis aureus</name>
    <dbReference type="NCBI Taxonomy" id="47969"/>
    <lineage>
        <taxon>Eukaryota</taxon>
        <taxon>Metazoa</taxon>
        <taxon>Chordata</taxon>
        <taxon>Craniata</taxon>
        <taxon>Vertebrata</taxon>
        <taxon>Euteleostomi</taxon>
        <taxon>Actinopterygii</taxon>
        <taxon>Neopterygii</taxon>
        <taxon>Teleostei</taxon>
        <taxon>Neoteleostei</taxon>
        <taxon>Acanthomorphata</taxon>
        <taxon>Ovalentaria</taxon>
        <taxon>Cichlomorphae</taxon>
        <taxon>Cichliformes</taxon>
        <taxon>Cichlidae</taxon>
        <taxon>African cichlids</taxon>
        <taxon>Pseudocrenilabrinae</taxon>
        <taxon>Oreochromini</taxon>
        <taxon>Oreochromis</taxon>
    </lineage>
</organism>
<keyword evidence="2" id="KW-1003">Cell membrane</keyword>
<reference evidence="11" key="1">
    <citation type="submission" date="2025-08" db="UniProtKB">
        <authorList>
            <consortium name="Ensembl"/>
        </authorList>
    </citation>
    <scope>IDENTIFICATION</scope>
</reference>
<dbReference type="InterPro" id="IPR052051">
    <property type="entry name" value="TCR_complex_component"/>
</dbReference>
<evidence type="ECO:0000313" key="12">
    <source>
        <dbReference type="Proteomes" id="UP000472276"/>
    </source>
</evidence>
<keyword evidence="12" id="KW-1185">Reference proteome</keyword>
<evidence type="ECO:0000313" key="11">
    <source>
        <dbReference type="Ensembl" id="ENSOABP00000051752.2"/>
    </source>
</evidence>
<dbReference type="Pfam" id="PF07686">
    <property type="entry name" value="V-set"/>
    <property type="match status" value="1"/>
</dbReference>
<feature type="chain" id="PRO_5044231892" description="Ig-like domain-containing protein" evidence="9">
    <location>
        <begin position="23"/>
        <end position="223"/>
    </location>
</feature>
<dbReference type="GeneID" id="120437401"/>
<dbReference type="GO" id="GO:0002376">
    <property type="term" value="P:immune system process"/>
    <property type="evidence" value="ECO:0007669"/>
    <property type="project" value="UniProtKB-KW"/>
</dbReference>
<dbReference type="CDD" id="cd00099">
    <property type="entry name" value="IgV"/>
    <property type="match status" value="1"/>
</dbReference>
<dbReference type="OMA" id="AYCDGFH"/>
<dbReference type="Ensembl" id="ENSOABT00000053079.2">
    <property type="protein sequence ID" value="ENSOABP00000051752.2"/>
    <property type="gene ID" value="ENSOABG00000023009.2"/>
</dbReference>
<keyword evidence="6" id="KW-1015">Disulfide bond</keyword>
<dbReference type="InterPro" id="IPR007110">
    <property type="entry name" value="Ig-like_dom"/>
</dbReference>
<feature type="transmembrane region" description="Helical" evidence="8">
    <location>
        <begin position="104"/>
        <end position="124"/>
    </location>
</feature>
<dbReference type="InterPro" id="IPR013783">
    <property type="entry name" value="Ig-like_fold"/>
</dbReference>
<proteinExistence type="predicted"/>
<dbReference type="Gene3D" id="2.60.40.10">
    <property type="entry name" value="Immunoglobulins"/>
    <property type="match status" value="1"/>
</dbReference>
<evidence type="ECO:0000256" key="9">
    <source>
        <dbReference type="SAM" id="SignalP"/>
    </source>
</evidence>
<dbReference type="InterPro" id="IPR036179">
    <property type="entry name" value="Ig-like_dom_sf"/>
</dbReference>
<keyword evidence="3 9" id="KW-0732">Signal</keyword>
<evidence type="ECO:0000256" key="7">
    <source>
        <dbReference type="ARBA" id="ARBA00023180"/>
    </source>
</evidence>
<keyword evidence="8" id="KW-0812">Transmembrane</keyword>
<dbReference type="PANTHER" id="PTHR19433">
    <property type="entry name" value="T-CELL RECEPTOR ALPHA CHAIN V REGION-RELATED"/>
    <property type="match status" value="1"/>
</dbReference>
<keyword evidence="4" id="KW-0391">Immunity</keyword>
<comment type="subcellular location">
    <subcellularLocation>
        <location evidence="1">Cell membrane</location>
    </subcellularLocation>
</comment>
<feature type="domain" description="Ig-like" evidence="10">
    <location>
        <begin position="26"/>
        <end position="108"/>
    </location>
</feature>
<dbReference type="InterPro" id="IPR013106">
    <property type="entry name" value="Ig_V-set"/>
</dbReference>
<keyword evidence="8" id="KW-1133">Transmembrane helix</keyword>
<dbReference type="SMART" id="SM00409">
    <property type="entry name" value="IG"/>
    <property type="match status" value="1"/>
</dbReference>
<keyword evidence="5 8" id="KW-0472">Membrane</keyword>
<feature type="transmembrane region" description="Helical" evidence="8">
    <location>
        <begin position="144"/>
        <end position="168"/>
    </location>
</feature>
<accession>A0A668VLA3</accession>
<evidence type="ECO:0000256" key="5">
    <source>
        <dbReference type="ARBA" id="ARBA00023136"/>
    </source>
</evidence>
<dbReference type="InterPro" id="IPR003599">
    <property type="entry name" value="Ig_sub"/>
</dbReference>
<dbReference type="AlphaFoldDB" id="A0A668VLA3"/>
<dbReference type="PROSITE" id="PS50835">
    <property type="entry name" value="IG_LIKE"/>
    <property type="match status" value="1"/>
</dbReference>
<evidence type="ECO:0000256" key="2">
    <source>
        <dbReference type="ARBA" id="ARBA00022475"/>
    </source>
</evidence>
<name>A0A668VLA3_OREAU</name>
<dbReference type="KEGG" id="oau:120437401"/>
<evidence type="ECO:0000256" key="1">
    <source>
        <dbReference type="ARBA" id="ARBA00004236"/>
    </source>
</evidence>
<gene>
    <name evidence="11" type="primary">LOC120437401</name>
</gene>